<evidence type="ECO:0000259" key="7">
    <source>
        <dbReference type="PROSITE" id="PS50110"/>
    </source>
</evidence>
<dbReference type="Pfam" id="PF02518">
    <property type="entry name" value="HATPase_c"/>
    <property type="match status" value="1"/>
</dbReference>
<organism evidence="8 9">
    <name type="scientific">Noviherbaspirillum album</name>
    <dbReference type="NCBI Taxonomy" id="3080276"/>
    <lineage>
        <taxon>Bacteria</taxon>
        <taxon>Pseudomonadati</taxon>
        <taxon>Pseudomonadota</taxon>
        <taxon>Betaproteobacteria</taxon>
        <taxon>Burkholderiales</taxon>
        <taxon>Oxalobacteraceae</taxon>
        <taxon>Noviherbaspirillum</taxon>
    </lineage>
</organism>
<dbReference type="PROSITE" id="PS50110">
    <property type="entry name" value="RESPONSE_REGULATORY"/>
    <property type="match status" value="1"/>
</dbReference>
<evidence type="ECO:0000256" key="3">
    <source>
        <dbReference type="ARBA" id="ARBA00022553"/>
    </source>
</evidence>
<dbReference type="CDD" id="cd00082">
    <property type="entry name" value="HisKA"/>
    <property type="match status" value="1"/>
</dbReference>
<dbReference type="SMART" id="SM00388">
    <property type="entry name" value="HisKA"/>
    <property type="match status" value="1"/>
</dbReference>
<accession>A0ABU6J2Q3</accession>
<keyword evidence="5" id="KW-1133">Transmembrane helix</keyword>
<dbReference type="InterPro" id="IPR036097">
    <property type="entry name" value="HisK_dim/P_sf"/>
</dbReference>
<proteinExistence type="predicted"/>
<feature type="domain" description="Histidine kinase" evidence="6">
    <location>
        <begin position="380"/>
        <end position="598"/>
    </location>
</feature>
<dbReference type="Gene3D" id="3.30.565.10">
    <property type="entry name" value="Histidine kinase-like ATPase, C-terminal domain"/>
    <property type="match status" value="1"/>
</dbReference>
<comment type="caution">
    <text evidence="8">The sequence shown here is derived from an EMBL/GenBank/DDBJ whole genome shotgun (WGS) entry which is preliminary data.</text>
</comment>
<dbReference type="GO" id="GO:0005524">
    <property type="term" value="F:ATP binding"/>
    <property type="evidence" value="ECO:0007669"/>
    <property type="project" value="UniProtKB-KW"/>
</dbReference>
<keyword evidence="8" id="KW-0547">Nucleotide-binding</keyword>
<dbReference type="Gene3D" id="3.30.450.20">
    <property type="entry name" value="PAS domain"/>
    <property type="match status" value="1"/>
</dbReference>
<dbReference type="PANTHER" id="PTHR43547:SF2">
    <property type="entry name" value="HYBRID SIGNAL TRANSDUCTION HISTIDINE KINASE C"/>
    <property type="match status" value="1"/>
</dbReference>
<keyword evidence="5" id="KW-0472">Membrane</keyword>
<keyword evidence="3 4" id="KW-0597">Phosphoprotein</keyword>
<keyword evidence="8" id="KW-0067">ATP-binding</keyword>
<feature type="modified residue" description="4-aspartylphosphate" evidence="4">
    <location>
        <position position="670"/>
    </location>
</feature>
<sequence>MKTRNYLTLMVALILAPTVIFATWGLYLLLENEREARISLVEAKAAAIALDIDQEIANIEGTLQVLAYSNYLQNGDLASFYELLNKVNTRTDSSLGLYSPDGRVLLHTQKPFGTNLSDVTYDWIPAAFAQRKVTVSDLRQGKIGNAPVVSVNVPVVTSAGKEYLLSQVIQPKHLGRLLNTHSYPDSWIVGVVGSDGVSIARNKNEAAFAGKAVAPDLFKAMQGQPNGHVRNISRDGIPVYSVFTRTDRTQWSIAIGVPEIEIEAPAKRAVLYGILAFLLVFGVAALAVFMLARRMANAFGEAVLAADLLGNGVIPEMRASNVLEADVLNAALHHAGARLAAERADREALEHERASLLAKEHTARKLAEDQNAAKDEFLAMLAHELRNPLAPISAAAELLKVAGPNDKMVQRSSDIIGRQVDHLSELVDDLLDVSRVTRGLAELEKEKVDIKSVVADAVEQVRPLIESRKHTLNIRVKAGHAMVLGDRTRLIQTVANLLNNAAKYTPQGGEIILGVDVEMEWVQISVTDNGMGMEPSLLPHVFELFRQGKRTPDRSQGGLGLGLALVKSIVTLHDGRVEARSDGLGKGSTFELVLPLDKTAADDAPDGERQTDVHRSAKPVAILIVDDNEDAAHSLASLLQAKGHQVKVEANAQKALITAADSASQLYILDIGLPDLNGYELVRRLRARPENEKAIMVALTGYSQAHDRVLSKSAGFDYHFAKPLDTAQLDRILAAINNVSTSTR</sequence>
<feature type="transmembrane region" description="Helical" evidence="5">
    <location>
        <begin position="269"/>
        <end position="292"/>
    </location>
</feature>
<name>A0ABU6J2Q3_9BURK</name>
<reference evidence="8 9" key="1">
    <citation type="submission" date="2023-10" db="EMBL/GenBank/DDBJ databases">
        <title>Noviherbaspirillum sp. CPCC 100848 genome assembly.</title>
        <authorList>
            <person name="Li X.Y."/>
            <person name="Fang X.M."/>
        </authorList>
    </citation>
    <scope>NUCLEOTIDE SEQUENCE [LARGE SCALE GENOMIC DNA]</scope>
    <source>
        <strain evidence="8 9">CPCC 100848</strain>
    </source>
</reference>
<protein>
    <recommendedName>
        <fullName evidence="2">histidine kinase</fullName>
        <ecNumber evidence="2">2.7.13.3</ecNumber>
    </recommendedName>
</protein>
<dbReference type="CDD" id="cd18774">
    <property type="entry name" value="PDC2_HK_sensor"/>
    <property type="match status" value="1"/>
</dbReference>
<dbReference type="PRINTS" id="PR00344">
    <property type="entry name" value="BCTRLSENSOR"/>
</dbReference>
<feature type="domain" description="Response regulatory" evidence="7">
    <location>
        <begin position="621"/>
        <end position="737"/>
    </location>
</feature>
<dbReference type="EMBL" id="JAWIIV010000001">
    <property type="protein sequence ID" value="MEC4717711.1"/>
    <property type="molecule type" value="Genomic_DNA"/>
</dbReference>
<dbReference type="InterPro" id="IPR003661">
    <property type="entry name" value="HisK_dim/P_dom"/>
</dbReference>
<dbReference type="PROSITE" id="PS50109">
    <property type="entry name" value="HIS_KIN"/>
    <property type="match status" value="1"/>
</dbReference>
<keyword evidence="5" id="KW-0812">Transmembrane</keyword>
<dbReference type="Pfam" id="PF00072">
    <property type="entry name" value="Response_reg"/>
    <property type="match status" value="1"/>
</dbReference>
<dbReference type="Proteomes" id="UP001352263">
    <property type="component" value="Unassembled WGS sequence"/>
</dbReference>
<dbReference type="InterPro" id="IPR005467">
    <property type="entry name" value="His_kinase_dom"/>
</dbReference>
<dbReference type="SUPFAM" id="SSF52172">
    <property type="entry name" value="CheY-like"/>
    <property type="match status" value="1"/>
</dbReference>
<dbReference type="InterPro" id="IPR011006">
    <property type="entry name" value="CheY-like_superfamily"/>
</dbReference>
<evidence type="ECO:0000313" key="8">
    <source>
        <dbReference type="EMBL" id="MEC4717711.1"/>
    </source>
</evidence>
<dbReference type="InterPro" id="IPR036890">
    <property type="entry name" value="HATPase_C_sf"/>
</dbReference>
<dbReference type="InterPro" id="IPR004358">
    <property type="entry name" value="Sig_transdc_His_kin-like_C"/>
</dbReference>
<evidence type="ECO:0000256" key="2">
    <source>
        <dbReference type="ARBA" id="ARBA00012438"/>
    </source>
</evidence>
<evidence type="ECO:0000259" key="6">
    <source>
        <dbReference type="PROSITE" id="PS50109"/>
    </source>
</evidence>
<keyword evidence="9" id="KW-1185">Reference proteome</keyword>
<dbReference type="SUPFAM" id="SSF47384">
    <property type="entry name" value="Homodimeric domain of signal transducing histidine kinase"/>
    <property type="match status" value="1"/>
</dbReference>
<dbReference type="Pfam" id="PF00512">
    <property type="entry name" value="HisKA"/>
    <property type="match status" value="1"/>
</dbReference>
<feature type="transmembrane region" description="Helical" evidence="5">
    <location>
        <begin position="6"/>
        <end position="30"/>
    </location>
</feature>
<dbReference type="InterPro" id="IPR001789">
    <property type="entry name" value="Sig_transdc_resp-reg_receiver"/>
</dbReference>
<dbReference type="SMART" id="SM00448">
    <property type="entry name" value="REC"/>
    <property type="match status" value="1"/>
</dbReference>
<comment type="catalytic activity">
    <reaction evidence="1">
        <text>ATP + protein L-histidine = ADP + protein N-phospho-L-histidine.</text>
        <dbReference type="EC" id="2.7.13.3"/>
    </reaction>
</comment>
<evidence type="ECO:0000313" key="9">
    <source>
        <dbReference type="Proteomes" id="UP001352263"/>
    </source>
</evidence>
<evidence type="ECO:0000256" key="4">
    <source>
        <dbReference type="PROSITE-ProRule" id="PRU00169"/>
    </source>
</evidence>
<dbReference type="RefSeq" id="WP_326504461.1">
    <property type="nucleotide sequence ID" value="NZ_JAWIIV010000001.1"/>
</dbReference>
<evidence type="ECO:0000256" key="5">
    <source>
        <dbReference type="SAM" id="Phobius"/>
    </source>
</evidence>
<dbReference type="CDD" id="cd00075">
    <property type="entry name" value="HATPase"/>
    <property type="match status" value="1"/>
</dbReference>
<evidence type="ECO:0000256" key="1">
    <source>
        <dbReference type="ARBA" id="ARBA00000085"/>
    </source>
</evidence>
<dbReference type="SMART" id="SM00387">
    <property type="entry name" value="HATPase_c"/>
    <property type="match status" value="1"/>
</dbReference>
<dbReference type="InterPro" id="IPR003594">
    <property type="entry name" value="HATPase_dom"/>
</dbReference>
<dbReference type="Gene3D" id="1.10.287.130">
    <property type="match status" value="1"/>
</dbReference>
<gene>
    <name evidence="8" type="ORF">RY831_00965</name>
</gene>
<dbReference type="CDD" id="cd17580">
    <property type="entry name" value="REC_2_DhkD-like"/>
    <property type="match status" value="1"/>
</dbReference>
<dbReference type="Gene3D" id="3.40.50.2300">
    <property type="match status" value="1"/>
</dbReference>
<dbReference type="SUPFAM" id="SSF55874">
    <property type="entry name" value="ATPase domain of HSP90 chaperone/DNA topoisomerase II/histidine kinase"/>
    <property type="match status" value="1"/>
</dbReference>
<dbReference type="EC" id="2.7.13.3" evidence="2"/>
<dbReference type="PANTHER" id="PTHR43547">
    <property type="entry name" value="TWO-COMPONENT HISTIDINE KINASE"/>
    <property type="match status" value="1"/>
</dbReference>